<feature type="region of interest" description="Disordered" evidence="1">
    <location>
        <begin position="32"/>
        <end position="57"/>
    </location>
</feature>
<organism evidence="2 3">
    <name type="scientific">Batillaria attramentaria</name>
    <dbReference type="NCBI Taxonomy" id="370345"/>
    <lineage>
        <taxon>Eukaryota</taxon>
        <taxon>Metazoa</taxon>
        <taxon>Spiralia</taxon>
        <taxon>Lophotrochozoa</taxon>
        <taxon>Mollusca</taxon>
        <taxon>Gastropoda</taxon>
        <taxon>Caenogastropoda</taxon>
        <taxon>Sorbeoconcha</taxon>
        <taxon>Cerithioidea</taxon>
        <taxon>Batillariidae</taxon>
        <taxon>Batillaria</taxon>
    </lineage>
</organism>
<gene>
    <name evidence="2" type="ORF">BaRGS_00035292</name>
</gene>
<feature type="non-terminal residue" evidence="2">
    <location>
        <position position="1"/>
    </location>
</feature>
<sequence>NSFRSTGGKNEGKIGDQTIMTQAMVSKLSKISTNAEATTQPSNTSEAAMMKFVAPNP</sequence>
<comment type="caution">
    <text evidence="2">The sequence shown here is derived from an EMBL/GenBank/DDBJ whole genome shotgun (WGS) entry which is preliminary data.</text>
</comment>
<proteinExistence type="predicted"/>
<evidence type="ECO:0000313" key="2">
    <source>
        <dbReference type="EMBL" id="KAK7473463.1"/>
    </source>
</evidence>
<keyword evidence="3" id="KW-1185">Reference proteome</keyword>
<dbReference type="AlphaFoldDB" id="A0ABD0JF51"/>
<reference evidence="2 3" key="1">
    <citation type="journal article" date="2023" name="Sci. Data">
        <title>Genome assembly of the Korean intertidal mud-creeper Batillaria attramentaria.</title>
        <authorList>
            <person name="Patra A.K."/>
            <person name="Ho P.T."/>
            <person name="Jun S."/>
            <person name="Lee S.J."/>
            <person name="Kim Y."/>
            <person name="Won Y.J."/>
        </authorList>
    </citation>
    <scope>NUCLEOTIDE SEQUENCE [LARGE SCALE GENOMIC DNA]</scope>
    <source>
        <strain evidence="2">Wonlab-2016</strain>
    </source>
</reference>
<name>A0ABD0JF51_9CAEN</name>
<evidence type="ECO:0000313" key="3">
    <source>
        <dbReference type="Proteomes" id="UP001519460"/>
    </source>
</evidence>
<dbReference type="EMBL" id="JACVVK020000469">
    <property type="protein sequence ID" value="KAK7473463.1"/>
    <property type="molecule type" value="Genomic_DNA"/>
</dbReference>
<evidence type="ECO:0008006" key="4">
    <source>
        <dbReference type="Google" id="ProtNLM"/>
    </source>
</evidence>
<feature type="compositionally biased region" description="Polar residues" evidence="1">
    <location>
        <begin position="32"/>
        <end position="46"/>
    </location>
</feature>
<accession>A0ABD0JF51</accession>
<evidence type="ECO:0000256" key="1">
    <source>
        <dbReference type="SAM" id="MobiDB-lite"/>
    </source>
</evidence>
<protein>
    <recommendedName>
        <fullName evidence="4">Polyprotein</fullName>
    </recommendedName>
</protein>
<dbReference type="Proteomes" id="UP001519460">
    <property type="component" value="Unassembled WGS sequence"/>
</dbReference>